<proteinExistence type="predicted"/>
<accession>A0A328U239</accession>
<protein>
    <submittedName>
        <fullName evidence="1">Glutamate decarboxylase</fullName>
    </submittedName>
</protein>
<dbReference type="RefSeq" id="WP_090981787.1">
    <property type="nucleotide sequence ID" value="NZ_QLUW01000003.1"/>
</dbReference>
<dbReference type="EMBL" id="QLUW01000003">
    <property type="protein sequence ID" value="RAP75501.1"/>
    <property type="molecule type" value="Genomic_DNA"/>
</dbReference>
<comment type="caution">
    <text evidence="1">The sequence shown here is derived from an EMBL/GenBank/DDBJ whole genome shotgun (WGS) entry which is preliminary data.</text>
</comment>
<keyword evidence="2" id="KW-1185">Reference proteome</keyword>
<organism evidence="1 2">
    <name type="scientific">Paenibacillus montanisoli</name>
    <dbReference type="NCBI Taxonomy" id="2081970"/>
    <lineage>
        <taxon>Bacteria</taxon>
        <taxon>Bacillati</taxon>
        <taxon>Bacillota</taxon>
        <taxon>Bacilli</taxon>
        <taxon>Bacillales</taxon>
        <taxon>Paenibacillaceae</taxon>
        <taxon>Paenibacillus</taxon>
    </lineage>
</organism>
<gene>
    <name evidence="1" type="ORF">DL346_19370</name>
</gene>
<dbReference type="Proteomes" id="UP000249260">
    <property type="component" value="Unassembled WGS sequence"/>
</dbReference>
<evidence type="ECO:0000313" key="1">
    <source>
        <dbReference type="EMBL" id="RAP75501.1"/>
    </source>
</evidence>
<name>A0A328U239_9BACL</name>
<dbReference type="AlphaFoldDB" id="A0A328U239"/>
<dbReference type="OrthoDB" id="1684603at2"/>
<sequence>MWTVIYIAPTAKIAESIKNRLTQEGFLVKIRPINVSKQQYEILVPSGELEEVQEVLNNILNSQR</sequence>
<reference evidence="1 2" key="1">
    <citation type="submission" date="2018-06" db="EMBL/GenBank/DDBJ databases">
        <title>Paenibacillus montanisoli sp. nov., isolated from mountain area soil.</title>
        <authorList>
            <person name="Wu M."/>
        </authorList>
    </citation>
    <scope>NUCLEOTIDE SEQUENCE [LARGE SCALE GENOMIC DNA]</scope>
    <source>
        <strain evidence="1 2">RA17</strain>
    </source>
</reference>
<evidence type="ECO:0000313" key="2">
    <source>
        <dbReference type="Proteomes" id="UP000249260"/>
    </source>
</evidence>